<evidence type="ECO:0000313" key="4">
    <source>
        <dbReference type="Proteomes" id="UP001372338"/>
    </source>
</evidence>
<feature type="chain" id="PRO_5042963164" evidence="2">
    <location>
        <begin position="29"/>
        <end position="72"/>
    </location>
</feature>
<keyword evidence="1" id="KW-1133">Transmembrane helix</keyword>
<keyword evidence="4" id="KW-1185">Reference proteome</keyword>
<dbReference type="EMBL" id="JAYWIO010000006">
    <property type="protein sequence ID" value="KAK7257851.1"/>
    <property type="molecule type" value="Genomic_DNA"/>
</dbReference>
<reference evidence="3 4" key="1">
    <citation type="submission" date="2024-01" db="EMBL/GenBank/DDBJ databases">
        <title>The genomes of 5 underutilized Papilionoideae crops provide insights into root nodulation and disease resistanc.</title>
        <authorList>
            <person name="Yuan L."/>
        </authorList>
    </citation>
    <scope>NUCLEOTIDE SEQUENCE [LARGE SCALE GENOMIC DNA]</scope>
    <source>
        <strain evidence="3">ZHUSHIDOU_FW_LH</strain>
        <tissue evidence="3">Leaf</tissue>
    </source>
</reference>
<dbReference type="Proteomes" id="UP001372338">
    <property type="component" value="Unassembled WGS sequence"/>
</dbReference>
<feature type="signal peptide" evidence="2">
    <location>
        <begin position="1"/>
        <end position="28"/>
    </location>
</feature>
<sequence>MAHISKSTTMFFVMVFVVGLLFVAEVRAQDGEFNQAPAPAPAKDTGAGSLVTYSGAFVCSSLLLSLLSFLHH</sequence>
<evidence type="ECO:0000256" key="2">
    <source>
        <dbReference type="SAM" id="SignalP"/>
    </source>
</evidence>
<keyword evidence="1" id="KW-0472">Membrane</keyword>
<feature type="transmembrane region" description="Helical" evidence="1">
    <location>
        <begin position="52"/>
        <end position="70"/>
    </location>
</feature>
<dbReference type="AlphaFoldDB" id="A0AAN9EKA7"/>
<dbReference type="PANTHER" id="PTHR33659:SF10">
    <property type="match status" value="1"/>
</dbReference>
<protein>
    <submittedName>
        <fullName evidence="3">Uncharacterized protein</fullName>
    </submittedName>
</protein>
<name>A0AAN9EKA7_CROPI</name>
<proteinExistence type="predicted"/>
<accession>A0AAN9EKA7</accession>
<keyword evidence="2" id="KW-0732">Signal</keyword>
<evidence type="ECO:0000313" key="3">
    <source>
        <dbReference type="EMBL" id="KAK7257851.1"/>
    </source>
</evidence>
<keyword evidence="1" id="KW-0812">Transmembrane</keyword>
<comment type="caution">
    <text evidence="3">The sequence shown here is derived from an EMBL/GenBank/DDBJ whole genome shotgun (WGS) entry which is preliminary data.</text>
</comment>
<dbReference type="PANTHER" id="PTHR33659">
    <property type="entry name" value="PROTEIN, PUTATIVE-RELATED-RELATED"/>
    <property type="match status" value="1"/>
</dbReference>
<evidence type="ECO:0000256" key="1">
    <source>
        <dbReference type="SAM" id="Phobius"/>
    </source>
</evidence>
<gene>
    <name evidence="3" type="ORF">RIF29_32123</name>
</gene>
<organism evidence="3 4">
    <name type="scientific">Crotalaria pallida</name>
    <name type="common">Smooth rattlebox</name>
    <name type="synonym">Crotalaria striata</name>
    <dbReference type="NCBI Taxonomy" id="3830"/>
    <lineage>
        <taxon>Eukaryota</taxon>
        <taxon>Viridiplantae</taxon>
        <taxon>Streptophyta</taxon>
        <taxon>Embryophyta</taxon>
        <taxon>Tracheophyta</taxon>
        <taxon>Spermatophyta</taxon>
        <taxon>Magnoliopsida</taxon>
        <taxon>eudicotyledons</taxon>
        <taxon>Gunneridae</taxon>
        <taxon>Pentapetalae</taxon>
        <taxon>rosids</taxon>
        <taxon>fabids</taxon>
        <taxon>Fabales</taxon>
        <taxon>Fabaceae</taxon>
        <taxon>Papilionoideae</taxon>
        <taxon>50 kb inversion clade</taxon>
        <taxon>genistoids sensu lato</taxon>
        <taxon>core genistoids</taxon>
        <taxon>Crotalarieae</taxon>
        <taxon>Crotalaria</taxon>
    </lineage>
</organism>